<dbReference type="Proteomes" id="UP001161064">
    <property type="component" value="Unassembled WGS sequence"/>
</dbReference>
<reference evidence="1" key="2">
    <citation type="journal article" date="2023" name="ISME Commun">
        <title>Characterization of a bloom-associated alphaproteobacterial lineage, 'Candidatus Phycosocius': insights into freshwater algal-bacterial interactions.</title>
        <authorList>
            <person name="Tanabe Y."/>
            <person name="Yamaguchi H."/>
            <person name="Yoshida M."/>
            <person name="Kai A."/>
            <person name="Okazaki Y."/>
        </authorList>
    </citation>
    <scope>NUCLEOTIDE SEQUENCE</scope>
    <source>
        <strain evidence="1">BOTRYCO-1</strain>
    </source>
</reference>
<dbReference type="InterPro" id="IPR010848">
    <property type="entry name" value="DUF1465"/>
</dbReference>
<comment type="caution">
    <text evidence="1">The sequence shown here is derived from an EMBL/GenBank/DDBJ whole genome shotgun (WGS) entry which is preliminary data.</text>
</comment>
<evidence type="ECO:0000313" key="1">
    <source>
        <dbReference type="EMBL" id="GIU67059.1"/>
    </source>
</evidence>
<dbReference type="InterPro" id="IPR038301">
    <property type="entry name" value="AraC-like_sf"/>
</dbReference>
<organism evidence="1 2">
    <name type="scientific">Candidatus Phycosocius spiralis</name>
    <dbReference type="NCBI Taxonomy" id="2815099"/>
    <lineage>
        <taxon>Bacteria</taxon>
        <taxon>Pseudomonadati</taxon>
        <taxon>Pseudomonadota</taxon>
        <taxon>Alphaproteobacteria</taxon>
        <taxon>Caulobacterales</taxon>
        <taxon>Caulobacterales incertae sedis</taxon>
        <taxon>Candidatus Phycosocius</taxon>
    </lineage>
</organism>
<dbReference type="EMBL" id="BPFZ01000006">
    <property type="protein sequence ID" value="GIU67059.1"/>
    <property type="molecule type" value="Genomic_DNA"/>
</dbReference>
<evidence type="ECO:0008006" key="3">
    <source>
        <dbReference type="Google" id="ProtNLM"/>
    </source>
</evidence>
<proteinExistence type="predicted"/>
<protein>
    <recommendedName>
        <fullName evidence="3">Regulator of CtrA degradation rcdA</fullName>
    </recommendedName>
</protein>
<gene>
    <name evidence="1" type="primary">rcdA</name>
    <name evidence="1" type="ORF">PsB1_1213</name>
</gene>
<keyword evidence="2" id="KW-1185">Reference proteome</keyword>
<evidence type="ECO:0000313" key="2">
    <source>
        <dbReference type="Proteomes" id="UP001161064"/>
    </source>
</evidence>
<dbReference type="Gene3D" id="1.10.8.930">
    <property type="entry name" value="Protein of unknown function DUF1465"/>
    <property type="match status" value="1"/>
</dbReference>
<dbReference type="Pfam" id="PF07323">
    <property type="entry name" value="DUF1465"/>
    <property type="match status" value="1"/>
</dbReference>
<accession>A0ABQ4PWN0</accession>
<reference evidence="1" key="1">
    <citation type="submission" date="2021-05" db="EMBL/GenBank/DDBJ databases">
        <authorList>
            <person name="Tanabe Y."/>
        </authorList>
    </citation>
    <scope>NUCLEOTIDE SEQUENCE</scope>
    <source>
        <strain evidence="1">BOTRYCO-1</strain>
    </source>
</reference>
<name>A0ABQ4PWN0_9PROT</name>
<sequence>MGQRTPYERIYEFANSDIFDRMFREGIDLVEETASYLDGDGRREAKFLERDAALAYASESMRLTTRLMQAASWLLVHRGVREGEISPRDAHDPKYRLGAKSVCTTVREPHAQLPQRLISLLERSHRIYTRVDRIEGTLFDSGEHIIDNPVNAQLMRLKAALSPLD</sequence>